<gene>
    <name evidence="3" type="primary">LOC107470545</name>
</gene>
<dbReference type="AlphaFoldDB" id="A0A6P4C9Q5"/>
<name>A0A6P4C9Q5_ARADU</name>
<dbReference type="GeneID" id="107470545"/>
<evidence type="ECO:0000313" key="2">
    <source>
        <dbReference type="Proteomes" id="UP000515211"/>
    </source>
</evidence>
<feature type="compositionally biased region" description="Acidic residues" evidence="1">
    <location>
        <begin position="149"/>
        <end position="193"/>
    </location>
</feature>
<reference evidence="2" key="1">
    <citation type="journal article" date="2016" name="Nat. Genet.">
        <title>The genome sequences of Arachis duranensis and Arachis ipaensis, the diploid ancestors of cultivated peanut.</title>
        <authorList>
            <person name="Bertioli D.J."/>
            <person name="Cannon S.B."/>
            <person name="Froenicke L."/>
            <person name="Huang G."/>
            <person name="Farmer A.D."/>
            <person name="Cannon E.K."/>
            <person name="Liu X."/>
            <person name="Gao D."/>
            <person name="Clevenger J."/>
            <person name="Dash S."/>
            <person name="Ren L."/>
            <person name="Moretzsohn M.C."/>
            <person name="Shirasawa K."/>
            <person name="Huang W."/>
            <person name="Vidigal B."/>
            <person name="Abernathy B."/>
            <person name="Chu Y."/>
            <person name="Niederhuth C.E."/>
            <person name="Umale P."/>
            <person name="Araujo A.C."/>
            <person name="Kozik A."/>
            <person name="Kim K.D."/>
            <person name="Burow M.D."/>
            <person name="Varshney R.K."/>
            <person name="Wang X."/>
            <person name="Zhang X."/>
            <person name="Barkley N."/>
            <person name="Guimaraes P.M."/>
            <person name="Isobe S."/>
            <person name="Guo B."/>
            <person name="Liao B."/>
            <person name="Stalker H.T."/>
            <person name="Schmitz R.J."/>
            <person name="Scheffler B.E."/>
            <person name="Leal-Bertioli S.C."/>
            <person name="Xun X."/>
            <person name="Jackson S.A."/>
            <person name="Michelmore R."/>
            <person name="Ozias-Akins P."/>
        </authorList>
    </citation>
    <scope>NUCLEOTIDE SEQUENCE [LARGE SCALE GENOMIC DNA]</scope>
    <source>
        <strain evidence="2">cv. V14167</strain>
    </source>
</reference>
<sequence>MACSCCTEDIKVFWLKNWGKYSWFDCHKRFLDMDHHFQFNKDSFKEIKTKREKAYVRLSGRQILHRVSRIPKIVDNGASLCKSSWVVVVKTKLRGCIESDDKIDGQEPYQIDDPTPSKMVVDTDEPITLRSTVINDGIIDRGIDADTFLPEDDDLQEEDEVDGDKEEEDEFDDHETILEGEDGESEEEDDESE</sequence>
<dbReference type="Pfam" id="PF02992">
    <property type="entry name" value="Transposase_21"/>
    <property type="match status" value="1"/>
</dbReference>
<feature type="region of interest" description="Disordered" evidence="1">
    <location>
        <begin position="144"/>
        <end position="193"/>
    </location>
</feature>
<dbReference type="RefSeq" id="XP_015945429.1">
    <property type="nucleotide sequence ID" value="XM_016089943.1"/>
</dbReference>
<proteinExistence type="predicted"/>
<evidence type="ECO:0000313" key="3">
    <source>
        <dbReference type="RefSeq" id="XP_015945429.1"/>
    </source>
</evidence>
<accession>A0A6P4C9Q5</accession>
<dbReference type="KEGG" id="adu:107470545"/>
<organism evidence="2 3">
    <name type="scientific">Arachis duranensis</name>
    <name type="common">Wild peanut</name>
    <dbReference type="NCBI Taxonomy" id="130453"/>
    <lineage>
        <taxon>Eukaryota</taxon>
        <taxon>Viridiplantae</taxon>
        <taxon>Streptophyta</taxon>
        <taxon>Embryophyta</taxon>
        <taxon>Tracheophyta</taxon>
        <taxon>Spermatophyta</taxon>
        <taxon>Magnoliopsida</taxon>
        <taxon>eudicotyledons</taxon>
        <taxon>Gunneridae</taxon>
        <taxon>Pentapetalae</taxon>
        <taxon>rosids</taxon>
        <taxon>fabids</taxon>
        <taxon>Fabales</taxon>
        <taxon>Fabaceae</taxon>
        <taxon>Papilionoideae</taxon>
        <taxon>50 kb inversion clade</taxon>
        <taxon>dalbergioids sensu lato</taxon>
        <taxon>Dalbergieae</taxon>
        <taxon>Pterocarpus clade</taxon>
        <taxon>Arachis</taxon>
    </lineage>
</organism>
<keyword evidence="2" id="KW-1185">Reference proteome</keyword>
<protein>
    <submittedName>
        <fullName evidence="3">Uncharacterized protein LOC107470545</fullName>
    </submittedName>
</protein>
<dbReference type="InterPro" id="IPR004242">
    <property type="entry name" value="Transposase_21"/>
</dbReference>
<dbReference type="Proteomes" id="UP000515211">
    <property type="component" value="Chromosome 10"/>
</dbReference>
<evidence type="ECO:0000256" key="1">
    <source>
        <dbReference type="SAM" id="MobiDB-lite"/>
    </source>
</evidence>
<reference evidence="3" key="2">
    <citation type="submission" date="2025-08" db="UniProtKB">
        <authorList>
            <consortium name="RefSeq"/>
        </authorList>
    </citation>
    <scope>IDENTIFICATION</scope>
    <source>
        <tissue evidence="3">Whole plant</tissue>
    </source>
</reference>